<keyword evidence="1" id="KW-0963">Cytoplasm</keyword>
<dbReference type="GO" id="GO:0006308">
    <property type="term" value="P:DNA catabolic process"/>
    <property type="evidence" value="ECO:0007669"/>
    <property type="project" value="UniProtKB-UniRule"/>
</dbReference>
<reference evidence="9 10" key="1">
    <citation type="submission" date="2011-11" db="EMBL/GenBank/DDBJ databases">
        <title>Improved High-Quality Draft sequence of Beggiatoa alba B18lD.</title>
        <authorList>
            <consortium name="US DOE Joint Genome Institute"/>
            <person name="Lucas S."/>
            <person name="Han J."/>
            <person name="Lapidus A."/>
            <person name="Cheng J.-F."/>
            <person name="Goodwin L."/>
            <person name="Pitluck S."/>
            <person name="Peters L."/>
            <person name="Mikhailova N."/>
            <person name="Held B."/>
            <person name="Detter J.C."/>
            <person name="Han C."/>
            <person name="Tapia R."/>
            <person name="Land M."/>
            <person name="Hauser L."/>
            <person name="Kyrpides N."/>
            <person name="Ivanova N."/>
            <person name="Pagani I."/>
            <person name="Samuel K."/>
            <person name="Teske A."/>
            <person name="Mueller J."/>
            <person name="Woyke T."/>
        </authorList>
    </citation>
    <scope>NUCLEOTIDE SEQUENCE [LARGE SCALE GENOMIC DNA]</scope>
    <source>
        <strain evidence="9 10">B18LD</strain>
    </source>
</reference>
<keyword evidence="2 5" id="KW-0540">Nuclease</keyword>
<comment type="subcellular location">
    <subcellularLocation>
        <location evidence="5">Cytoplasm</location>
    </subcellularLocation>
</comment>
<dbReference type="PANTHER" id="PTHR30008:SF0">
    <property type="entry name" value="EXODEOXYRIBONUCLEASE 7 LARGE SUBUNIT"/>
    <property type="match status" value="1"/>
</dbReference>
<sequence length="485" mass="55018">MRCEQPIYLNCPFTEKELVKQLGAKFDGVSKKWFIPVRLEIEPFQRWLPAEWQASLLPLDSAPSVATQASIAGISLYELLNQVRQTLAQAHAQPYWLRAEIVAIHHRQHVYLELSDHDAEGREIAKVRASLWRERATKVLSHFEQQTGMALSAGLKVLFQATIELHPVYGFSLNLLDIDPRFTLGEMAAKVQRIRVQLTQEGLINQNRQLAKPNEFCQIAVIAPAQAAGLGDFRSQADKLQALGLCQFHYYVASFQGKNATEEIPQAIEKVAKAHLKTPFDALVLIRGGGATADLMQLNEYPIVKAICTAPLPVIIGIGHERDKSLLDEVANHVCHTPSLTITYIQTTIVQNAQQAKQHWQNLLQGAQAVLTQAQLQNQQVYAQVREQARYALANQRQQTQYLWQDIKNASQQQLQQARFMTKQWMEQILLGDPKRILQQGYVLVRDKQQRLLTDKEQAQQARELWLEFKDGMIASQITEKSPES</sequence>
<dbReference type="InterPro" id="IPR043764">
    <property type="entry name" value="DUF5710"/>
</dbReference>
<protein>
    <recommendedName>
        <fullName evidence="5">Exodeoxyribonuclease 7 large subunit</fullName>
        <ecNumber evidence="5">3.1.11.6</ecNumber>
    </recommendedName>
</protein>
<dbReference type="GO" id="GO:0008855">
    <property type="term" value="F:exodeoxyribonuclease VII activity"/>
    <property type="evidence" value="ECO:0007669"/>
    <property type="project" value="UniProtKB-UniRule"/>
</dbReference>
<dbReference type="OrthoDB" id="7235451at2"/>
<keyword evidence="10" id="KW-1185">Reference proteome</keyword>
<organism evidence="9 10">
    <name type="scientific">Beggiatoa alba B18LD</name>
    <dbReference type="NCBI Taxonomy" id="395493"/>
    <lineage>
        <taxon>Bacteria</taxon>
        <taxon>Pseudomonadati</taxon>
        <taxon>Pseudomonadota</taxon>
        <taxon>Gammaproteobacteria</taxon>
        <taxon>Thiotrichales</taxon>
        <taxon>Thiotrichaceae</taxon>
        <taxon>Beggiatoa</taxon>
    </lineage>
</organism>
<evidence type="ECO:0000259" key="7">
    <source>
        <dbReference type="Pfam" id="PF13742"/>
    </source>
</evidence>
<dbReference type="PANTHER" id="PTHR30008">
    <property type="entry name" value="EXODEOXYRIBONUCLEASE 7 LARGE SUBUNIT"/>
    <property type="match status" value="1"/>
</dbReference>
<dbReference type="eggNOG" id="COG1570">
    <property type="taxonomic scope" value="Bacteria"/>
</dbReference>
<dbReference type="Proteomes" id="UP000005744">
    <property type="component" value="Unassembled WGS sequence"/>
</dbReference>
<gene>
    <name evidence="9" type="ORF">BegalDRAFT_3245</name>
</gene>
<dbReference type="GO" id="GO:0005737">
    <property type="term" value="C:cytoplasm"/>
    <property type="evidence" value="ECO:0007669"/>
    <property type="project" value="UniProtKB-SubCell"/>
</dbReference>
<evidence type="ECO:0000259" key="6">
    <source>
        <dbReference type="Pfam" id="PF02601"/>
    </source>
</evidence>
<dbReference type="InterPro" id="IPR003753">
    <property type="entry name" value="Exonuc_VII_L"/>
</dbReference>
<evidence type="ECO:0000256" key="3">
    <source>
        <dbReference type="ARBA" id="ARBA00022801"/>
    </source>
</evidence>
<evidence type="ECO:0000259" key="8">
    <source>
        <dbReference type="Pfam" id="PF18974"/>
    </source>
</evidence>
<evidence type="ECO:0000256" key="5">
    <source>
        <dbReference type="RuleBase" id="RU004355"/>
    </source>
</evidence>
<comment type="catalytic activity">
    <reaction evidence="5">
        <text>Exonucleolytic cleavage in either 5'- to 3'- or 3'- to 5'-direction to yield nucleoside 5'-phosphates.</text>
        <dbReference type="EC" id="3.1.11.6"/>
    </reaction>
</comment>
<keyword evidence="3 5" id="KW-0378">Hydrolase</keyword>
<dbReference type="Pfam" id="PF13742">
    <property type="entry name" value="tRNA_anti_2"/>
    <property type="match status" value="1"/>
</dbReference>
<dbReference type="InterPro" id="IPR020579">
    <property type="entry name" value="Exonuc_VII_lsu_C"/>
</dbReference>
<feature type="domain" description="DUF5710" evidence="8">
    <location>
        <begin position="7"/>
        <end position="49"/>
    </location>
</feature>
<dbReference type="EMBL" id="JH600070">
    <property type="protein sequence ID" value="EIJ44066.1"/>
    <property type="molecule type" value="Genomic_DNA"/>
</dbReference>
<dbReference type="GO" id="GO:0003676">
    <property type="term" value="F:nucleic acid binding"/>
    <property type="evidence" value="ECO:0007669"/>
    <property type="project" value="InterPro"/>
</dbReference>
<dbReference type="NCBIfam" id="TIGR00237">
    <property type="entry name" value="xseA"/>
    <property type="match status" value="1"/>
</dbReference>
<evidence type="ECO:0000313" key="10">
    <source>
        <dbReference type="Proteomes" id="UP000005744"/>
    </source>
</evidence>
<dbReference type="CDD" id="cd04489">
    <property type="entry name" value="ExoVII_LU_OBF"/>
    <property type="match status" value="1"/>
</dbReference>
<feature type="domain" description="Exonuclease VII large subunit C-terminal" evidence="6">
    <location>
        <begin position="203"/>
        <end position="419"/>
    </location>
</feature>
<dbReference type="RefSeq" id="WP_002691801.1">
    <property type="nucleotide sequence ID" value="NZ_JH600070.1"/>
</dbReference>
<comment type="similarity">
    <text evidence="5">Belongs to the XseA family.</text>
</comment>
<dbReference type="STRING" id="395493.BegalDRAFT_3245"/>
<evidence type="ECO:0000256" key="2">
    <source>
        <dbReference type="ARBA" id="ARBA00022722"/>
    </source>
</evidence>
<dbReference type="HOGENOM" id="CLU_023625_4_2_6"/>
<keyword evidence="4 5" id="KW-0269">Exonuclease</keyword>
<evidence type="ECO:0000256" key="1">
    <source>
        <dbReference type="ARBA" id="ARBA00022490"/>
    </source>
</evidence>
<dbReference type="InterPro" id="IPR025824">
    <property type="entry name" value="OB-fold_nuc-bd_dom"/>
</dbReference>
<dbReference type="Pfam" id="PF18974">
    <property type="entry name" value="DUF5710"/>
    <property type="match status" value="1"/>
</dbReference>
<proteinExistence type="inferred from homology"/>
<evidence type="ECO:0000313" key="9">
    <source>
        <dbReference type="EMBL" id="EIJ44066.1"/>
    </source>
</evidence>
<accession>I3CKC3</accession>
<dbReference type="EC" id="3.1.11.6" evidence="5"/>
<evidence type="ECO:0000256" key="4">
    <source>
        <dbReference type="ARBA" id="ARBA00022839"/>
    </source>
</evidence>
<dbReference type="GO" id="GO:0009318">
    <property type="term" value="C:exodeoxyribonuclease VII complex"/>
    <property type="evidence" value="ECO:0007669"/>
    <property type="project" value="UniProtKB-UniRule"/>
</dbReference>
<dbReference type="Pfam" id="PF02601">
    <property type="entry name" value="Exonuc_VII_L"/>
    <property type="match status" value="1"/>
</dbReference>
<dbReference type="AlphaFoldDB" id="I3CKC3"/>
<feature type="domain" description="OB-fold nucleic acid binding" evidence="7">
    <location>
        <begin position="75"/>
        <end position="178"/>
    </location>
</feature>
<name>I3CKC3_9GAMM</name>